<evidence type="ECO:0000313" key="15">
    <source>
        <dbReference type="EMBL" id="KAK7032179.1"/>
    </source>
</evidence>
<dbReference type="SUPFAM" id="SSF48264">
    <property type="entry name" value="Cytochrome P450"/>
    <property type="match status" value="2"/>
</dbReference>
<dbReference type="PRINTS" id="PR00385">
    <property type="entry name" value="P450"/>
</dbReference>
<evidence type="ECO:0000256" key="2">
    <source>
        <dbReference type="ARBA" id="ARBA00004167"/>
    </source>
</evidence>
<evidence type="ECO:0000256" key="12">
    <source>
        <dbReference type="ARBA" id="ARBA00023136"/>
    </source>
</evidence>
<evidence type="ECO:0000256" key="10">
    <source>
        <dbReference type="ARBA" id="ARBA00023004"/>
    </source>
</evidence>
<evidence type="ECO:0000256" key="14">
    <source>
        <dbReference type="PIRSR" id="PIRSR602401-1"/>
    </source>
</evidence>
<dbReference type="PROSITE" id="PS00086">
    <property type="entry name" value="CYTOCHROME_P450"/>
    <property type="match status" value="2"/>
</dbReference>
<dbReference type="Pfam" id="PF00067">
    <property type="entry name" value="p450"/>
    <property type="match status" value="3"/>
</dbReference>
<evidence type="ECO:0000256" key="6">
    <source>
        <dbReference type="ARBA" id="ARBA00022692"/>
    </source>
</evidence>
<evidence type="ECO:0000256" key="11">
    <source>
        <dbReference type="ARBA" id="ARBA00023033"/>
    </source>
</evidence>
<keyword evidence="8" id="KW-1133">Transmembrane helix</keyword>
<keyword evidence="5 14" id="KW-0349">Heme</keyword>
<dbReference type="InterPro" id="IPR050364">
    <property type="entry name" value="Cytochrome_P450_fung"/>
</dbReference>
<protein>
    <recommendedName>
        <fullName evidence="17">Cytochrome P450</fullName>
    </recommendedName>
</protein>
<dbReference type="PANTHER" id="PTHR46300">
    <property type="entry name" value="P450, PUTATIVE (EUROFUNG)-RELATED-RELATED"/>
    <property type="match status" value="1"/>
</dbReference>
<keyword evidence="7 14" id="KW-0479">Metal-binding</keyword>
<dbReference type="CDD" id="cd11065">
    <property type="entry name" value="CYP64-like"/>
    <property type="match status" value="2"/>
</dbReference>
<dbReference type="AlphaFoldDB" id="A0AAW0C070"/>
<name>A0AAW0C070_9AGAR</name>
<reference evidence="15 16" key="1">
    <citation type="submission" date="2024-01" db="EMBL/GenBank/DDBJ databases">
        <title>A draft genome for a cacao thread blight-causing isolate of Paramarasmius palmivorus.</title>
        <authorList>
            <person name="Baruah I.K."/>
            <person name="Bukari Y."/>
            <person name="Amoako-Attah I."/>
            <person name="Meinhardt L.W."/>
            <person name="Bailey B.A."/>
            <person name="Cohen S.P."/>
        </authorList>
    </citation>
    <scope>NUCLEOTIDE SEQUENCE [LARGE SCALE GENOMIC DNA]</scope>
    <source>
        <strain evidence="15 16">GH-12</strain>
    </source>
</reference>
<dbReference type="PANTHER" id="PTHR46300:SF2">
    <property type="entry name" value="CYTOCHROME P450 MONOOXYGENASE ALNH-RELATED"/>
    <property type="match status" value="1"/>
</dbReference>
<proteinExistence type="inferred from homology"/>
<feature type="binding site" description="axial binding residue" evidence="14">
    <location>
        <position position="917"/>
    </location>
    <ligand>
        <name>heme</name>
        <dbReference type="ChEBI" id="CHEBI:30413"/>
    </ligand>
    <ligandPart>
        <name>Fe</name>
        <dbReference type="ChEBI" id="CHEBI:18248"/>
    </ligandPart>
</feature>
<dbReference type="InterPro" id="IPR001128">
    <property type="entry name" value="Cyt_P450"/>
</dbReference>
<keyword evidence="6" id="KW-0812">Transmembrane</keyword>
<evidence type="ECO:0000256" key="3">
    <source>
        <dbReference type="ARBA" id="ARBA00005179"/>
    </source>
</evidence>
<dbReference type="Gene3D" id="1.10.630.10">
    <property type="entry name" value="Cytochrome P450"/>
    <property type="match status" value="2"/>
</dbReference>
<evidence type="ECO:0000256" key="8">
    <source>
        <dbReference type="ARBA" id="ARBA00022989"/>
    </source>
</evidence>
<organism evidence="15 16">
    <name type="scientific">Paramarasmius palmivorus</name>
    <dbReference type="NCBI Taxonomy" id="297713"/>
    <lineage>
        <taxon>Eukaryota</taxon>
        <taxon>Fungi</taxon>
        <taxon>Dikarya</taxon>
        <taxon>Basidiomycota</taxon>
        <taxon>Agaricomycotina</taxon>
        <taxon>Agaricomycetes</taxon>
        <taxon>Agaricomycetidae</taxon>
        <taxon>Agaricales</taxon>
        <taxon>Marasmiineae</taxon>
        <taxon>Marasmiaceae</taxon>
        <taxon>Paramarasmius</taxon>
    </lineage>
</organism>
<keyword evidence="13" id="KW-0325">Glycoprotein</keyword>
<dbReference type="Proteomes" id="UP001383192">
    <property type="component" value="Unassembled WGS sequence"/>
</dbReference>
<dbReference type="GO" id="GO:0020037">
    <property type="term" value="F:heme binding"/>
    <property type="evidence" value="ECO:0007669"/>
    <property type="project" value="InterPro"/>
</dbReference>
<evidence type="ECO:0000256" key="7">
    <source>
        <dbReference type="ARBA" id="ARBA00022723"/>
    </source>
</evidence>
<dbReference type="InterPro" id="IPR017972">
    <property type="entry name" value="Cyt_P450_CS"/>
</dbReference>
<evidence type="ECO:0008006" key="17">
    <source>
        <dbReference type="Google" id="ProtNLM"/>
    </source>
</evidence>
<dbReference type="EMBL" id="JAYKXP010000067">
    <property type="protein sequence ID" value="KAK7032179.1"/>
    <property type="molecule type" value="Genomic_DNA"/>
</dbReference>
<comment type="similarity">
    <text evidence="4">Belongs to the cytochrome P450 family.</text>
</comment>
<comment type="caution">
    <text evidence="15">The sequence shown here is derived from an EMBL/GenBank/DDBJ whole genome shotgun (WGS) entry which is preliminary data.</text>
</comment>
<evidence type="ECO:0000256" key="5">
    <source>
        <dbReference type="ARBA" id="ARBA00022617"/>
    </source>
</evidence>
<keyword evidence="10 14" id="KW-0408">Iron</keyword>
<comment type="pathway">
    <text evidence="3">Secondary metabolite biosynthesis.</text>
</comment>
<gene>
    <name evidence="15" type="ORF">VNI00_013353</name>
</gene>
<evidence type="ECO:0000256" key="4">
    <source>
        <dbReference type="ARBA" id="ARBA00010617"/>
    </source>
</evidence>
<evidence type="ECO:0000313" key="16">
    <source>
        <dbReference type="Proteomes" id="UP001383192"/>
    </source>
</evidence>
<evidence type="ECO:0000256" key="9">
    <source>
        <dbReference type="ARBA" id="ARBA00023002"/>
    </source>
</evidence>
<keyword evidence="16" id="KW-1185">Reference proteome</keyword>
<keyword evidence="12" id="KW-0472">Membrane</keyword>
<keyword evidence="11" id="KW-0503">Monooxygenase</keyword>
<keyword evidence="9" id="KW-0560">Oxidoreductase</keyword>
<dbReference type="InterPro" id="IPR036396">
    <property type="entry name" value="Cyt_P450_sf"/>
</dbReference>
<sequence>MADSWVDAKLSIIIVVFVVWLVSRVLRIGRREQYLPPGPPTVPVLGNLHVFPSEDPHVKFAEWAQQYGDFYSLKISSGTAIVVNSMEVAKELVDKQGAITVDRPKHHMVNRVTDGLNLAQSRYSETWRAMRKVAHTILSAKAVENHLPIQRAEATQVLYDLLTTPDNFYRHLGRYSNSVIMSVVFGTRCPRYETPESTALFEALEAWNRCLSPGAIPPVDLLPFLDYIPARWAWWKGMASEVREKQRKLYFGLLDECEQRMARGEENDSFIEEVVKRQKSMGLTREMTGYLGGVLLEAGSDTTSSFLKYLLMELVTFPHVQRKAQEEIDRVVGHERLPSLADLENLPYIRALIKEVHRFRPVTPLIPHAPLADMENLLGKTEHFDDPEAFDPERYLRHEYGIKEGVDPSFFRDNIAFGYGRRLCPGIHLAENSLNLNTMNLIWAFTFEPAKDNKGNEIKVDLDNYEKQASIIFLTSVLQRGGDAKLTAVVSLVLVWLISKILKIGRREHYLPPGPPTIPVLGNIHLFASGSPHIQFSQWSHEYGDLYSLKISSATVLVINSMEIAKELMDKRSAITADRPKNHMVIRVTDGLNMAHAQYDDTWRTLRKAAHTILTPKAVETHLPIQRAEASQVLHDFLTTSEYFFKHTKRYSNSTIMSLLFGKRCPRYETPESTAFFESMELWNRCLSPAGVPPVDLLPFLDYIPARWAWWKGLAQETRHKQRKLYFGLLDECEQRMARGEENGSYMEDLLVNQKDMGLTREMAGYLGGVLLEGGSDTTSSFLQYLILALLAYPDVQRKAQAEIDRVVGQERMPDFEDIKDLPYIRALIKEVHRIRPLVPLVPHSTSADMEYRGFMIPKGTLLFANTYGILHNPQHFHEPEAFNPERYLLHEYGIKEGVDANSFRDNIGFGYGRRSCPGLYLAENSVNLNTMNLIWAFNFEPAKDSVGNEIKVDLDHYEKEGILPTPLPFECQIKPRSENIANVIKREFKAATETFAKFERDLAPDDKRWVDELRRCL</sequence>
<dbReference type="PRINTS" id="PR00463">
    <property type="entry name" value="EP450I"/>
</dbReference>
<dbReference type="GO" id="GO:0005506">
    <property type="term" value="F:iron ion binding"/>
    <property type="evidence" value="ECO:0007669"/>
    <property type="project" value="InterPro"/>
</dbReference>
<comment type="cofactor">
    <cofactor evidence="1 14">
        <name>heme</name>
        <dbReference type="ChEBI" id="CHEBI:30413"/>
    </cofactor>
</comment>
<accession>A0AAW0C070</accession>
<dbReference type="GO" id="GO:0016705">
    <property type="term" value="F:oxidoreductase activity, acting on paired donors, with incorporation or reduction of molecular oxygen"/>
    <property type="evidence" value="ECO:0007669"/>
    <property type="project" value="InterPro"/>
</dbReference>
<evidence type="ECO:0000256" key="13">
    <source>
        <dbReference type="ARBA" id="ARBA00023180"/>
    </source>
</evidence>
<evidence type="ECO:0000256" key="1">
    <source>
        <dbReference type="ARBA" id="ARBA00001971"/>
    </source>
</evidence>
<dbReference type="GO" id="GO:0004497">
    <property type="term" value="F:monooxygenase activity"/>
    <property type="evidence" value="ECO:0007669"/>
    <property type="project" value="UniProtKB-KW"/>
</dbReference>
<comment type="subcellular location">
    <subcellularLocation>
        <location evidence="2">Membrane</location>
        <topology evidence="2">Single-pass membrane protein</topology>
    </subcellularLocation>
</comment>
<dbReference type="InterPro" id="IPR002401">
    <property type="entry name" value="Cyt_P450_E_grp-I"/>
</dbReference>